<dbReference type="InterPro" id="IPR011049">
    <property type="entry name" value="Serralysin-like_metalloprot_C"/>
</dbReference>
<dbReference type="EMBL" id="CWJI01000003">
    <property type="protein sequence ID" value="CRY54785.1"/>
    <property type="molecule type" value="Genomic_DNA"/>
</dbReference>
<keyword evidence="3" id="KW-0106">Calcium</keyword>
<dbReference type="RefSeq" id="WP_053009387.1">
    <property type="nucleotide sequence ID" value="NZ_CWJI01000003.1"/>
</dbReference>
<accession>A0A0H5LUQ5</accession>
<dbReference type="InterPro" id="IPR018511">
    <property type="entry name" value="Hemolysin-typ_Ca-bd_CS"/>
</dbReference>
<proteinExistence type="predicted"/>
<evidence type="ECO:0000256" key="3">
    <source>
        <dbReference type="ARBA" id="ARBA00022837"/>
    </source>
</evidence>
<dbReference type="AlphaFoldDB" id="A0A0H5LUQ5"/>
<dbReference type="Gene3D" id="2.150.10.10">
    <property type="entry name" value="Serralysin-like metalloprotease, C-terminal"/>
    <property type="match status" value="3"/>
</dbReference>
<keyword evidence="2" id="KW-0964">Secreted</keyword>
<dbReference type="InterPro" id="IPR001343">
    <property type="entry name" value="Hemolysn_Ca-bd"/>
</dbReference>
<reference evidence="5" key="1">
    <citation type="submission" date="2015-03" db="EMBL/GenBank/DDBJ databases">
        <authorList>
            <consortium name="Pathogen Informatics"/>
        </authorList>
    </citation>
    <scope>NUCLEOTIDE SEQUENCE [LARGE SCALE GENOMIC DNA]</scope>
    <source>
        <strain evidence="5">R148</strain>
    </source>
</reference>
<dbReference type="PRINTS" id="PR00313">
    <property type="entry name" value="CABNDNGRPT"/>
</dbReference>
<dbReference type="PROSITE" id="PS00330">
    <property type="entry name" value="HEMOLYSIN_CALCIUM"/>
    <property type="match status" value="2"/>
</dbReference>
<organism evidence="4 5">
    <name type="scientific">Yersinia intermedia</name>
    <dbReference type="NCBI Taxonomy" id="631"/>
    <lineage>
        <taxon>Bacteria</taxon>
        <taxon>Pseudomonadati</taxon>
        <taxon>Pseudomonadota</taxon>
        <taxon>Gammaproteobacteria</taxon>
        <taxon>Enterobacterales</taxon>
        <taxon>Yersiniaceae</taxon>
        <taxon>Yersinia</taxon>
    </lineage>
</organism>
<dbReference type="Proteomes" id="UP000043316">
    <property type="component" value="Unassembled WGS sequence"/>
</dbReference>
<dbReference type="PANTHER" id="PTHR38340">
    <property type="entry name" value="S-LAYER PROTEIN"/>
    <property type="match status" value="1"/>
</dbReference>
<evidence type="ECO:0000313" key="4">
    <source>
        <dbReference type="EMBL" id="CRY54785.1"/>
    </source>
</evidence>
<dbReference type="Pfam" id="PF00353">
    <property type="entry name" value="HemolysinCabind"/>
    <property type="match status" value="3"/>
</dbReference>
<gene>
    <name evidence="4" type="primary">hlyA</name>
    <name evidence="4" type="ORF">ERS008476_01745</name>
</gene>
<sequence length="348" mass="38136">MKTTENTKMTLVEKLIKENNRNMTITRSNYLCQLNLCDDNDMIIGSNTNDQLVGGKGNDTIIGKDGADSILGGEGADILLGGDHKDFIVGNAGNDYISGGADNDFLFGGNGNDLIFGGDGDDLIESDNEEYLDNPINKTNIGNDHVFAGEGDDTIVSGRGNDFLDGGKGDDTYRFYFGDGANIINEVAENNNTLVLYEHFLANLSFSRHGSHMLITSKLKGDDLRILVKDQLSQDGPRINWLETKALPGNGPANLRIKIPNIFAERTQDLGEIEDYDISFMLRHETAYGVIKVSSIFTPKMATFNTENDLAMLTEMISMQEGQTLESHSGHRFIPKNAVNFIHSLAQP</sequence>
<comment type="subcellular location">
    <subcellularLocation>
        <location evidence="1">Secreted</location>
    </subcellularLocation>
</comment>
<protein>
    <submittedName>
        <fullName evidence="4">Putative hemolysin</fullName>
    </submittedName>
</protein>
<dbReference type="PANTHER" id="PTHR38340:SF1">
    <property type="entry name" value="S-LAYER PROTEIN"/>
    <property type="match status" value="1"/>
</dbReference>
<name>A0A0H5LUQ5_YERIN</name>
<evidence type="ECO:0000313" key="5">
    <source>
        <dbReference type="Proteomes" id="UP000043316"/>
    </source>
</evidence>
<dbReference type="SUPFAM" id="SSF51120">
    <property type="entry name" value="beta-Roll"/>
    <property type="match status" value="1"/>
</dbReference>
<evidence type="ECO:0000256" key="1">
    <source>
        <dbReference type="ARBA" id="ARBA00004613"/>
    </source>
</evidence>
<dbReference type="GO" id="GO:0005509">
    <property type="term" value="F:calcium ion binding"/>
    <property type="evidence" value="ECO:0007669"/>
    <property type="project" value="InterPro"/>
</dbReference>
<dbReference type="GO" id="GO:0005576">
    <property type="term" value="C:extracellular region"/>
    <property type="evidence" value="ECO:0007669"/>
    <property type="project" value="UniProtKB-SubCell"/>
</dbReference>
<evidence type="ECO:0000256" key="2">
    <source>
        <dbReference type="ARBA" id="ARBA00022525"/>
    </source>
</evidence>
<dbReference type="InterPro" id="IPR050557">
    <property type="entry name" value="RTX_toxin/Mannuronan_C5-epim"/>
</dbReference>